<name>A0A2Z4RVA3_PSEPU</name>
<proteinExistence type="predicted"/>
<protein>
    <submittedName>
        <fullName evidence="1">Uncharacterized protein</fullName>
    </submittedName>
</protein>
<sequence>MNFRLNMPNSVEITRIYNKTLYEALLKLFTAWGDIPQPEDLAWVIAHQSAIETEARRKKLIRGLNVTERIDTARRYLESLRKARKLWHSMENEDQISLSKCVDGLTSGHGILDVPEYDQINLAYLFDDSVAEWRKPVLNQHAYWSVDTEMIDLLIGAAQDWLENKAPVAHEKIDPTLDAVIYMCGNCNNHNIIPSASDTSRFTKVVSAYFEHTDFLDADQPEEKRKNFRKEFKDVIKKANAVWARDYPNTFMHFKIPAFPEQLDLFRD</sequence>
<organism evidence="1 2">
    <name type="scientific">Pseudomonas putida</name>
    <name type="common">Arthrobacter siderocapsulatus</name>
    <dbReference type="NCBI Taxonomy" id="303"/>
    <lineage>
        <taxon>Bacteria</taxon>
        <taxon>Pseudomonadati</taxon>
        <taxon>Pseudomonadota</taxon>
        <taxon>Gammaproteobacteria</taxon>
        <taxon>Pseudomonadales</taxon>
        <taxon>Pseudomonadaceae</taxon>
        <taxon>Pseudomonas</taxon>
    </lineage>
</organism>
<dbReference type="Proteomes" id="UP000250299">
    <property type="component" value="Chromosome"/>
</dbReference>
<evidence type="ECO:0000313" key="1">
    <source>
        <dbReference type="EMBL" id="AWY43774.1"/>
    </source>
</evidence>
<dbReference type="EMBL" id="CP029693">
    <property type="protein sequence ID" value="AWY43774.1"/>
    <property type="molecule type" value="Genomic_DNA"/>
</dbReference>
<gene>
    <name evidence="1" type="ORF">DKY63_29190</name>
</gene>
<dbReference type="OrthoDB" id="9991541at2"/>
<accession>A0A2Z4RVA3</accession>
<dbReference type="RefSeq" id="WP_110967300.1">
    <property type="nucleotide sequence ID" value="NZ_CP029693.1"/>
</dbReference>
<evidence type="ECO:0000313" key="2">
    <source>
        <dbReference type="Proteomes" id="UP000250299"/>
    </source>
</evidence>
<reference evidence="1 2" key="1">
    <citation type="submission" date="2018-05" db="EMBL/GenBank/DDBJ databases">
        <title>Whole genome sequence of Pseudomonas putida JBC17.</title>
        <authorList>
            <person name="Lee Y.H."/>
            <person name="David K."/>
        </authorList>
    </citation>
    <scope>NUCLEOTIDE SEQUENCE [LARGE SCALE GENOMIC DNA]</scope>
    <source>
        <strain evidence="1 2">JBC17</strain>
    </source>
</reference>
<dbReference type="AlphaFoldDB" id="A0A2Z4RVA3"/>